<keyword evidence="5 6" id="KW-0472">Membrane</keyword>
<gene>
    <name evidence="7" type="primary">ybaT_2</name>
    <name evidence="7" type="ORF">ERS852473_00768</name>
</gene>
<feature type="transmembrane region" description="Helical" evidence="6">
    <location>
        <begin position="296"/>
        <end position="324"/>
    </location>
</feature>
<feature type="transmembrane region" description="Helical" evidence="6">
    <location>
        <begin position="403"/>
        <end position="423"/>
    </location>
</feature>
<feature type="transmembrane region" description="Helical" evidence="6">
    <location>
        <begin position="429"/>
        <end position="447"/>
    </location>
</feature>
<name>A0ABP2ATV0_SARVE</name>
<evidence type="ECO:0000256" key="6">
    <source>
        <dbReference type="SAM" id="Phobius"/>
    </source>
</evidence>
<dbReference type="InterPro" id="IPR002293">
    <property type="entry name" value="AA/rel_permease1"/>
</dbReference>
<evidence type="ECO:0000313" key="7">
    <source>
        <dbReference type="EMBL" id="CUN65792.1"/>
    </source>
</evidence>
<keyword evidence="3 6" id="KW-0812">Transmembrane</keyword>
<dbReference type="Proteomes" id="UP000095488">
    <property type="component" value="Unassembled WGS sequence"/>
</dbReference>
<sequence length="458" mass="49306">MNILKKQDPYIFKTGNKKEKKRHLGVFDLTLMSIGTIIGTGVLVLPGVVAATMAGPSEIISFIIAGIASILVVLCYAEFASSVPSEGGSYTYIYVSLGEIFAYVCGLAVVFGYVLAIGVIANGWSSYLNNILQTFGVVLPKAISTIPANGGVVNLPAILITLLIVYILSLGTRESKKFNNIVVLVKISAIAIFIIVGVFYVKPENWAVFMPFGIGGVFTGASTLFSAYTGFDITASAAEETKNPQKTLPIALISSIVICGIIYIVVSLIVTGIIPYNELNKSDALAYALTFVGQPIPAAILSCGAVFGLLSIIFANCFGTSRILSALSRDNLLPKFLNKSNSKNVPITALLIVGFVGAFLGGFVNLEALAHLWTIALLFVYSMVSISLIAFRKTNPEFKRGFKTPFVPIIPILAAACCVFLMINISLIIWIYFIIFLLIAIIFYFVYSSRNSKLNKNN</sequence>
<dbReference type="EMBL" id="CYZR01000002">
    <property type="protein sequence ID" value="CUN65792.1"/>
    <property type="molecule type" value="Genomic_DNA"/>
</dbReference>
<evidence type="ECO:0000256" key="2">
    <source>
        <dbReference type="ARBA" id="ARBA00022448"/>
    </source>
</evidence>
<comment type="subcellular location">
    <subcellularLocation>
        <location evidence="1">Membrane</location>
        <topology evidence="1">Multi-pass membrane protein</topology>
    </subcellularLocation>
</comment>
<feature type="transmembrane region" description="Helical" evidence="6">
    <location>
        <begin position="145"/>
        <end position="169"/>
    </location>
</feature>
<dbReference type="RefSeq" id="WP_055257804.1">
    <property type="nucleotide sequence ID" value="NZ_CABIXL010000002.1"/>
</dbReference>
<keyword evidence="8" id="KW-1185">Reference proteome</keyword>
<dbReference type="PANTHER" id="PTHR43243">
    <property type="entry name" value="INNER MEMBRANE TRANSPORTER YGJI-RELATED"/>
    <property type="match status" value="1"/>
</dbReference>
<evidence type="ECO:0000256" key="5">
    <source>
        <dbReference type="ARBA" id="ARBA00023136"/>
    </source>
</evidence>
<dbReference type="PANTHER" id="PTHR43243:SF4">
    <property type="entry name" value="CATIONIC AMINO ACID TRANSPORTER 4"/>
    <property type="match status" value="1"/>
</dbReference>
<keyword evidence="2" id="KW-0813">Transport</keyword>
<dbReference type="PIRSF" id="PIRSF006060">
    <property type="entry name" value="AA_transporter"/>
    <property type="match status" value="1"/>
</dbReference>
<feature type="transmembrane region" description="Helical" evidence="6">
    <location>
        <begin position="345"/>
        <end position="364"/>
    </location>
</feature>
<evidence type="ECO:0000256" key="1">
    <source>
        <dbReference type="ARBA" id="ARBA00004141"/>
    </source>
</evidence>
<feature type="transmembrane region" description="Helical" evidence="6">
    <location>
        <begin position="26"/>
        <end position="53"/>
    </location>
</feature>
<feature type="transmembrane region" description="Helical" evidence="6">
    <location>
        <begin position="181"/>
        <end position="200"/>
    </location>
</feature>
<comment type="caution">
    <text evidence="7">The sequence shown here is derived from an EMBL/GenBank/DDBJ whole genome shotgun (WGS) entry which is preliminary data.</text>
</comment>
<reference evidence="7 8" key="1">
    <citation type="submission" date="2015-09" db="EMBL/GenBank/DDBJ databases">
        <authorList>
            <consortium name="Pathogen Informatics"/>
            <person name="Wu L."/>
            <person name="Ma J."/>
        </authorList>
    </citation>
    <scope>NUCLEOTIDE SEQUENCE [LARGE SCALE GENOMIC DNA]</scope>
    <source>
        <strain evidence="7 8">2789STDY5834858</strain>
    </source>
</reference>
<dbReference type="Pfam" id="PF13520">
    <property type="entry name" value="AA_permease_2"/>
    <property type="match status" value="1"/>
</dbReference>
<feature type="transmembrane region" description="Helical" evidence="6">
    <location>
        <begin position="250"/>
        <end position="276"/>
    </location>
</feature>
<feature type="transmembrane region" description="Helical" evidence="6">
    <location>
        <begin position="59"/>
        <end position="79"/>
    </location>
</feature>
<keyword evidence="4 6" id="KW-1133">Transmembrane helix</keyword>
<evidence type="ECO:0000256" key="3">
    <source>
        <dbReference type="ARBA" id="ARBA00022692"/>
    </source>
</evidence>
<feature type="transmembrane region" description="Helical" evidence="6">
    <location>
        <begin position="100"/>
        <end position="125"/>
    </location>
</feature>
<feature type="transmembrane region" description="Helical" evidence="6">
    <location>
        <begin position="206"/>
        <end position="229"/>
    </location>
</feature>
<evidence type="ECO:0000256" key="4">
    <source>
        <dbReference type="ARBA" id="ARBA00022989"/>
    </source>
</evidence>
<protein>
    <submittedName>
        <fullName evidence="7">Inner membrane transport protein YbaT</fullName>
    </submittedName>
</protein>
<dbReference type="Gene3D" id="1.20.1740.10">
    <property type="entry name" value="Amino acid/polyamine transporter I"/>
    <property type="match status" value="1"/>
</dbReference>
<organism evidence="7 8">
    <name type="scientific">Sarcina ventriculi</name>
    <name type="common">Clostridium ventriculi</name>
    <dbReference type="NCBI Taxonomy" id="1267"/>
    <lineage>
        <taxon>Bacteria</taxon>
        <taxon>Bacillati</taxon>
        <taxon>Bacillota</taxon>
        <taxon>Clostridia</taxon>
        <taxon>Eubacteriales</taxon>
        <taxon>Clostridiaceae</taxon>
        <taxon>Sarcina</taxon>
    </lineage>
</organism>
<accession>A0ABP2ATV0</accession>
<evidence type="ECO:0000313" key="8">
    <source>
        <dbReference type="Proteomes" id="UP000095488"/>
    </source>
</evidence>
<feature type="transmembrane region" description="Helical" evidence="6">
    <location>
        <begin position="370"/>
        <end position="391"/>
    </location>
</feature>
<proteinExistence type="predicted"/>